<keyword evidence="3" id="KW-1185">Reference proteome</keyword>
<feature type="non-terminal residue" evidence="2">
    <location>
        <position position="255"/>
    </location>
</feature>
<reference evidence="3" key="1">
    <citation type="journal article" date="2019" name="Curr. Biol.">
        <title>Genome Sequence of Striga asiatica Provides Insight into the Evolution of Plant Parasitism.</title>
        <authorList>
            <person name="Yoshida S."/>
            <person name="Kim S."/>
            <person name="Wafula E.K."/>
            <person name="Tanskanen J."/>
            <person name="Kim Y.M."/>
            <person name="Honaas L."/>
            <person name="Yang Z."/>
            <person name="Spallek T."/>
            <person name="Conn C.E."/>
            <person name="Ichihashi Y."/>
            <person name="Cheong K."/>
            <person name="Cui S."/>
            <person name="Der J.P."/>
            <person name="Gundlach H."/>
            <person name="Jiao Y."/>
            <person name="Hori C."/>
            <person name="Ishida J.K."/>
            <person name="Kasahara H."/>
            <person name="Kiba T."/>
            <person name="Kim M.S."/>
            <person name="Koo N."/>
            <person name="Laohavisit A."/>
            <person name="Lee Y.H."/>
            <person name="Lumba S."/>
            <person name="McCourt P."/>
            <person name="Mortimer J.C."/>
            <person name="Mutuku J.M."/>
            <person name="Nomura T."/>
            <person name="Sasaki-Sekimoto Y."/>
            <person name="Seto Y."/>
            <person name="Wang Y."/>
            <person name="Wakatake T."/>
            <person name="Sakakibara H."/>
            <person name="Demura T."/>
            <person name="Yamaguchi S."/>
            <person name="Yoneyama K."/>
            <person name="Manabe R.I."/>
            <person name="Nelson D.C."/>
            <person name="Schulman A.H."/>
            <person name="Timko M.P."/>
            <person name="dePamphilis C.W."/>
            <person name="Choi D."/>
            <person name="Shirasu K."/>
        </authorList>
    </citation>
    <scope>NUCLEOTIDE SEQUENCE [LARGE SCALE GENOMIC DNA]</scope>
    <source>
        <strain evidence="3">cv. UVA1</strain>
    </source>
</reference>
<feature type="region of interest" description="Disordered" evidence="1">
    <location>
        <begin position="1"/>
        <end position="29"/>
    </location>
</feature>
<gene>
    <name evidence="2" type="ORF">STAS_34089</name>
</gene>
<dbReference type="AlphaFoldDB" id="A0A5A7RGN1"/>
<evidence type="ECO:0000256" key="1">
    <source>
        <dbReference type="SAM" id="MobiDB-lite"/>
    </source>
</evidence>
<sequence>MPPKKRQAVPKRKRGTANEGISSAPMENVTEVNVTEDVLPCQTDPEAIADTENVPLVRREPFLVIGHLEDNLFNKLRAEKVRPPRYIDYEYFGATYGGEFMKKRSITSRELVQADLAISRYEVKPHHTRKCVEAYIERVKVYKKGKAATSAERIDREVLLPSEPQQGTEPQEPNPDQPTDVPEGQPNFDEIHQPMEQPDTSSTPQCPQLLTEPSATTAYEANPYAEIATGCRRIDKIVERAWEFLKLFRNNSWKW</sequence>
<evidence type="ECO:0000313" key="3">
    <source>
        <dbReference type="Proteomes" id="UP000325081"/>
    </source>
</evidence>
<organism evidence="2 3">
    <name type="scientific">Striga asiatica</name>
    <name type="common">Asiatic witchweed</name>
    <name type="synonym">Buchnera asiatica</name>
    <dbReference type="NCBI Taxonomy" id="4170"/>
    <lineage>
        <taxon>Eukaryota</taxon>
        <taxon>Viridiplantae</taxon>
        <taxon>Streptophyta</taxon>
        <taxon>Embryophyta</taxon>
        <taxon>Tracheophyta</taxon>
        <taxon>Spermatophyta</taxon>
        <taxon>Magnoliopsida</taxon>
        <taxon>eudicotyledons</taxon>
        <taxon>Gunneridae</taxon>
        <taxon>Pentapetalae</taxon>
        <taxon>asterids</taxon>
        <taxon>lamiids</taxon>
        <taxon>Lamiales</taxon>
        <taxon>Orobanchaceae</taxon>
        <taxon>Buchnereae</taxon>
        <taxon>Striga</taxon>
    </lineage>
</organism>
<dbReference type="EMBL" id="BKCP01012625">
    <property type="protein sequence ID" value="GER56377.1"/>
    <property type="molecule type" value="Genomic_DNA"/>
</dbReference>
<name>A0A5A7RGN1_STRAF</name>
<comment type="caution">
    <text evidence="2">The sequence shown here is derived from an EMBL/GenBank/DDBJ whole genome shotgun (WGS) entry which is preliminary data.</text>
</comment>
<feature type="compositionally biased region" description="Polar residues" evidence="1">
    <location>
        <begin position="198"/>
        <end position="209"/>
    </location>
</feature>
<evidence type="ECO:0000313" key="2">
    <source>
        <dbReference type="EMBL" id="GER56377.1"/>
    </source>
</evidence>
<dbReference type="Proteomes" id="UP000325081">
    <property type="component" value="Unassembled WGS sequence"/>
</dbReference>
<feature type="region of interest" description="Disordered" evidence="1">
    <location>
        <begin position="153"/>
        <end position="209"/>
    </location>
</feature>
<feature type="compositionally biased region" description="Basic residues" evidence="1">
    <location>
        <begin position="1"/>
        <end position="15"/>
    </location>
</feature>
<proteinExistence type="predicted"/>
<accession>A0A5A7RGN1</accession>
<protein>
    <submittedName>
        <fullName evidence="2">UvrB/uvrC motif-containing protein</fullName>
    </submittedName>
</protein>